<feature type="compositionally biased region" description="Basic residues" evidence="1">
    <location>
        <begin position="1"/>
        <end position="18"/>
    </location>
</feature>
<evidence type="ECO:0000313" key="3">
    <source>
        <dbReference type="Proteomes" id="UP001180020"/>
    </source>
</evidence>
<reference evidence="2" key="2">
    <citation type="submission" date="2023-06" db="EMBL/GenBank/DDBJ databases">
        <authorList>
            <person name="Ma L."/>
            <person name="Liu K.-W."/>
            <person name="Li Z."/>
            <person name="Hsiao Y.-Y."/>
            <person name="Qi Y."/>
            <person name="Fu T."/>
            <person name="Tang G."/>
            <person name="Zhang D."/>
            <person name="Sun W.-H."/>
            <person name="Liu D.-K."/>
            <person name="Li Y."/>
            <person name="Chen G.-Z."/>
            <person name="Liu X.-D."/>
            <person name="Liao X.-Y."/>
            <person name="Jiang Y.-T."/>
            <person name="Yu X."/>
            <person name="Hao Y."/>
            <person name="Huang J."/>
            <person name="Zhao X.-W."/>
            <person name="Ke S."/>
            <person name="Chen Y.-Y."/>
            <person name="Wu W.-L."/>
            <person name="Hsu J.-L."/>
            <person name="Lin Y.-F."/>
            <person name="Huang M.-D."/>
            <person name="Li C.-Y."/>
            <person name="Huang L."/>
            <person name="Wang Z.-W."/>
            <person name="Zhao X."/>
            <person name="Zhong W.-Y."/>
            <person name="Peng D.-H."/>
            <person name="Ahmad S."/>
            <person name="Lan S."/>
            <person name="Zhang J.-S."/>
            <person name="Tsai W.-C."/>
            <person name="Van De Peer Y."/>
            <person name="Liu Z.-J."/>
        </authorList>
    </citation>
    <scope>NUCLEOTIDE SEQUENCE</scope>
    <source>
        <strain evidence="2">CP</strain>
        <tissue evidence="2">Leaves</tissue>
    </source>
</reference>
<evidence type="ECO:0000256" key="1">
    <source>
        <dbReference type="SAM" id="MobiDB-lite"/>
    </source>
</evidence>
<feature type="region of interest" description="Disordered" evidence="1">
    <location>
        <begin position="1"/>
        <end position="27"/>
    </location>
</feature>
<organism evidence="2 3">
    <name type="scientific">Acorus calamus</name>
    <name type="common">Sweet flag</name>
    <dbReference type="NCBI Taxonomy" id="4465"/>
    <lineage>
        <taxon>Eukaryota</taxon>
        <taxon>Viridiplantae</taxon>
        <taxon>Streptophyta</taxon>
        <taxon>Embryophyta</taxon>
        <taxon>Tracheophyta</taxon>
        <taxon>Spermatophyta</taxon>
        <taxon>Magnoliopsida</taxon>
        <taxon>Liliopsida</taxon>
        <taxon>Acoraceae</taxon>
        <taxon>Acorus</taxon>
    </lineage>
</organism>
<keyword evidence="3" id="KW-1185">Reference proteome</keyword>
<sequence length="71" mass="8748">MWHRVKRKRIRTNRSKQFKKMDPQGSPCLRSQWRRIRGLEKMKPRRTVKETFSGSLRRCTLCRPDKQILHK</sequence>
<accession>A0AAV9CFV2</accession>
<comment type="caution">
    <text evidence="2">The sequence shown here is derived from an EMBL/GenBank/DDBJ whole genome shotgun (WGS) entry which is preliminary data.</text>
</comment>
<evidence type="ECO:0000313" key="2">
    <source>
        <dbReference type="EMBL" id="KAK1287652.1"/>
    </source>
</evidence>
<reference evidence="2" key="1">
    <citation type="journal article" date="2023" name="Nat. Commun.">
        <title>Diploid and tetraploid genomes of Acorus and the evolution of monocots.</title>
        <authorList>
            <person name="Ma L."/>
            <person name="Liu K.W."/>
            <person name="Li Z."/>
            <person name="Hsiao Y.Y."/>
            <person name="Qi Y."/>
            <person name="Fu T."/>
            <person name="Tang G.D."/>
            <person name="Zhang D."/>
            <person name="Sun W.H."/>
            <person name="Liu D.K."/>
            <person name="Li Y."/>
            <person name="Chen G.Z."/>
            <person name="Liu X.D."/>
            <person name="Liao X.Y."/>
            <person name="Jiang Y.T."/>
            <person name="Yu X."/>
            <person name="Hao Y."/>
            <person name="Huang J."/>
            <person name="Zhao X.W."/>
            <person name="Ke S."/>
            <person name="Chen Y.Y."/>
            <person name="Wu W.L."/>
            <person name="Hsu J.L."/>
            <person name="Lin Y.F."/>
            <person name="Huang M.D."/>
            <person name="Li C.Y."/>
            <person name="Huang L."/>
            <person name="Wang Z.W."/>
            <person name="Zhao X."/>
            <person name="Zhong W.Y."/>
            <person name="Peng D.H."/>
            <person name="Ahmad S."/>
            <person name="Lan S."/>
            <person name="Zhang J.S."/>
            <person name="Tsai W.C."/>
            <person name="Van de Peer Y."/>
            <person name="Liu Z.J."/>
        </authorList>
    </citation>
    <scope>NUCLEOTIDE SEQUENCE</scope>
    <source>
        <strain evidence="2">CP</strain>
    </source>
</reference>
<proteinExistence type="predicted"/>
<protein>
    <submittedName>
        <fullName evidence="2">Uncharacterized protein</fullName>
    </submittedName>
</protein>
<dbReference type="EMBL" id="JAUJYO010000019">
    <property type="protein sequence ID" value="KAK1287652.1"/>
    <property type="molecule type" value="Genomic_DNA"/>
</dbReference>
<dbReference type="AlphaFoldDB" id="A0AAV9CFV2"/>
<dbReference type="Proteomes" id="UP001180020">
    <property type="component" value="Unassembled WGS sequence"/>
</dbReference>
<name>A0AAV9CFV2_ACOCL</name>
<gene>
    <name evidence="2" type="ORF">QJS10_CPB19g00102</name>
</gene>